<dbReference type="PANTHER" id="PTHR37038">
    <property type="entry name" value="TRANSCRIPTIONAL REGULATOR-RELATED"/>
    <property type="match status" value="1"/>
</dbReference>
<dbReference type="PROSITE" id="PS50943">
    <property type="entry name" value="HTH_CROC1"/>
    <property type="match status" value="1"/>
</dbReference>
<dbReference type="Gene3D" id="1.25.40.400">
    <property type="match status" value="1"/>
</dbReference>
<comment type="caution">
    <text evidence="2">The sequence shown here is derived from an EMBL/GenBank/DDBJ whole genome shotgun (WGS) entry which is preliminary data.</text>
</comment>
<dbReference type="InterPro" id="IPR011990">
    <property type="entry name" value="TPR-like_helical_dom_sf"/>
</dbReference>
<accession>A0ABQ1NIG0</accession>
<feature type="domain" description="HTH cro/C1-type" evidence="1">
    <location>
        <begin position="7"/>
        <end position="60"/>
    </location>
</feature>
<organism evidence="2 3">
    <name type="scientific">Enterococcus wangshanyuanii</name>
    <dbReference type="NCBI Taxonomy" id="2005703"/>
    <lineage>
        <taxon>Bacteria</taxon>
        <taxon>Bacillati</taxon>
        <taxon>Bacillota</taxon>
        <taxon>Bacilli</taxon>
        <taxon>Lactobacillales</taxon>
        <taxon>Enterococcaceae</taxon>
        <taxon>Enterococcus</taxon>
    </lineage>
</organism>
<evidence type="ECO:0000313" key="2">
    <source>
        <dbReference type="EMBL" id="GGC74525.1"/>
    </source>
</evidence>
<dbReference type="RefSeq" id="WP_088271363.1">
    <property type="nucleotide sequence ID" value="NZ_BMKI01000001.1"/>
</dbReference>
<dbReference type="EMBL" id="BMKI01000001">
    <property type="protein sequence ID" value="GGC74525.1"/>
    <property type="molecule type" value="Genomic_DNA"/>
</dbReference>
<dbReference type="InterPro" id="IPR010982">
    <property type="entry name" value="Lambda_DNA-bd_dom_sf"/>
</dbReference>
<keyword evidence="3" id="KW-1185">Reference proteome</keyword>
<evidence type="ECO:0000313" key="3">
    <source>
        <dbReference type="Proteomes" id="UP000630615"/>
    </source>
</evidence>
<proteinExistence type="predicted"/>
<dbReference type="Gene3D" id="1.10.260.40">
    <property type="entry name" value="lambda repressor-like DNA-binding domains"/>
    <property type="match status" value="1"/>
</dbReference>
<sequence length="208" mass="25027">MNLGDTLKFFRTKKHITQKELLPTHIDPSSYSRIEGNRRPIRLNDLQSIIRNLEIHPDEFFSYVSIDEEQDLFRSIYYYCSTHLTNQKYKKKLLEYYYSLENNTHKDLRELSNYISIKSLFHPHWAEVDGMSSEEVNYVYNLLLNKSYYFQYDYILINNLVPFFNSKQTDILFMKAFPIKDEASRGSYVNTPNKKRRKNCLMLIKNNK</sequence>
<dbReference type="InterPro" id="IPR053163">
    <property type="entry name" value="HTH-type_regulator_Rgg"/>
</dbReference>
<reference evidence="3" key="1">
    <citation type="journal article" date="2019" name="Int. J. Syst. Evol. Microbiol.">
        <title>The Global Catalogue of Microorganisms (GCM) 10K type strain sequencing project: providing services to taxonomists for standard genome sequencing and annotation.</title>
        <authorList>
            <consortium name="The Broad Institute Genomics Platform"/>
            <consortium name="The Broad Institute Genome Sequencing Center for Infectious Disease"/>
            <person name="Wu L."/>
            <person name="Ma J."/>
        </authorList>
    </citation>
    <scope>NUCLEOTIDE SEQUENCE [LARGE SCALE GENOMIC DNA]</scope>
    <source>
        <strain evidence="3">CGMCC 1.15942</strain>
    </source>
</reference>
<gene>
    <name evidence="2" type="ORF">GCM10011573_00010</name>
</gene>
<dbReference type="SUPFAM" id="SSF48452">
    <property type="entry name" value="TPR-like"/>
    <property type="match status" value="1"/>
</dbReference>
<dbReference type="Proteomes" id="UP000630615">
    <property type="component" value="Unassembled WGS sequence"/>
</dbReference>
<dbReference type="InterPro" id="IPR001387">
    <property type="entry name" value="Cro/C1-type_HTH"/>
</dbReference>
<dbReference type="CDD" id="cd00093">
    <property type="entry name" value="HTH_XRE"/>
    <property type="match status" value="1"/>
</dbReference>
<dbReference type="PANTHER" id="PTHR37038:SF14">
    <property type="entry name" value="TRANSCRIPTIONAL ACTIVATOR"/>
    <property type="match status" value="1"/>
</dbReference>
<dbReference type="SUPFAM" id="SSF47413">
    <property type="entry name" value="lambda repressor-like DNA-binding domains"/>
    <property type="match status" value="1"/>
</dbReference>
<evidence type="ECO:0000259" key="1">
    <source>
        <dbReference type="PROSITE" id="PS50943"/>
    </source>
</evidence>
<protein>
    <recommendedName>
        <fullName evidence="1">HTH cro/C1-type domain-containing protein</fullName>
    </recommendedName>
</protein>
<name>A0ABQ1NIG0_9ENTE</name>